<name>A0A919YYV4_9BACL</name>
<comment type="caution">
    <text evidence="2">The sequence shown here is derived from an EMBL/GenBank/DDBJ whole genome shotgun (WGS) entry which is preliminary data.</text>
</comment>
<accession>A0A919YYV4</accession>
<feature type="transmembrane region" description="Helical" evidence="1">
    <location>
        <begin position="87"/>
        <end position="104"/>
    </location>
</feature>
<keyword evidence="1" id="KW-1133">Transmembrane helix</keyword>
<dbReference type="AlphaFoldDB" id="A0A919YYV4"/>
<keyword evidence="1" id="KW-0812">Transmembrane</keyword>
<gene>
    <name evidence="2" type="ORF">J40TS1_53180</name>
</gene>
<organism evidence="2 3">
    <name type="scientific">Paenibacillus montaniterrae</name>
    <dbReference type="NCBI Taxonomy" id="429341"/>
    <lineage>
        <taxon>Bacteria</taxon>
        <taxon>Bacillati</taxon>
        <taxon>Bacillota</taxon>
        <taxon>Bacilli</taxon>
        <taxon>Bacillales</taxon>
        <taxon>Paenibacillaceae</taxon>
        <taxon>Paenibacillus</taxon>
    </lineage>
</organism>
<evidence type="ECO:0000313" key="2">
    <source>
        <dbReference type="EMBL" id="GIP19676.1"/>
    </source>
</evidence>
<dbReference type="EMBL" id="BOSE01000019">
    <property type="protein sequence ID" value="GIP19676.1"/>
    <property type="molecule type" value="Genomic_DNA"/>
</dbReference>
<proteinExistence type="predicted"/>
<evidence type="ECO:0000313" key="3">
    <source>
        <dbReference type="Proteomes" id="UP000683139"/>
    </source>
</evidence>
<sequence length="180" mass="20819">MELVVAGCITLCILMFIFRECAVLYIARTKRSGLLLESITSTFYRDHNHLFIRRLDRWLTLAIIATVLLYVLYIYLKLSQAAEPYELQFIDAGIAILLYIVFPSRTISHFITEKGVQGQHKITDWTSIYTVCIESESTVRRMLLVQFKGNEKMIEGYMHDRDLGSLKQLLAPHSILVKEN</sequence>
<feature type="transmembrane region" description="Helical" evidence="1">
    <location>
        <begin position="58"/>
        <end position="75"/>
    </location>
</feature>
<keyword evidence="3" id="KW-1185">Reference proteome</keyword>
<protein>
    <submittedName>
        <fullName evidence="2">Uncharacterized protein</fullName>
    </submittedName>
</protein>
<evidence type="ECO:0000256" key="1">
    <source>
        <dbReference type="SAM" id="Phobius"/>
    </source>
</evidence>
<feature type="transmembrane region" description="Helical" evidence="1">
    <location>
        <begin position="6"/>
        <end position="27"/>
    </location>
</feature>
<dbReference type="RefSeq" id="WP_213520647.1">
    <property type="nucleotide sequence ID" value="NZ_BOSE01000019.1"/>
</dbReference>
<dbReference type="Proteomes" id="UP000683139">
    <property type="component" value="Unassembled WGS sequence"/>
</dbReference>
<keyword evidence="1" id="KW-0472">Membrane</keyword>
<reference evidence="2" key="1">
    <citation type="submission" date="2021-03" db="EMBL/GenBank/DDBJ databases">
        <title>Antimicrobial resistance genes in bacteria isolated from Japanese honey, and their potential for conferring macrolide and lincosamide resistance in the American foulbrood pathogen Paenibacillus larvae.</title>
        <authorList>
            <person name="Okamoto M."/>
            <person name="Kumagai M."/>
            <person name="Kanamori H."/>
            <person name="Takamatsu D."/>
        </authorList>
    </citation>
    <scope>NUCLEOTIDE SEQUENCE</scope>
    <source>
        <strain evidence="2">J40TS1</strain>
    </source>
</reference>